<accession>A0ABY6MZT4</accession>
<proteinExistence type="predicted"/>
<evidence type="ECO:0000313" key="1">
    <source>
        <dbReference type="EMBL" id="UZE95360.1"/>
    </source>
</evidence>
<dbReference type="Gene3D" id="3.15.10.40">
    <property type="entry name" value="Uncharacterised protein PF07273, DUF1439"/>
    <property type="match status" value="1"/>
</dbReference>
<dbReference type="EMBL" id="CP100390">
    <property type="protein sequence ID" value="UZE95360.1"/>
    <property type="molecule type" value="Genomic_DNA"/>
</dbReference>
<name>A0ABY6MZT4_9ALTE</name>
<organism evidence="1 2">
    <name type="scientific">Alkalimarinus alittae</name>
    <dbReference type="NCBI Taxonomy" id="2961619"/>
    <lineage>
        <taxon>Bacteria</taxon>
        <taxon>Pseudomonadati</taxon>
        <taxon>Pseudomonadota</taxon>
        <taxon>Gammaproteobacteria</taxon>
        <taxon>Alteromonadales</taxon>
        <taxon>Alteromonadaceae</taxon>
        <taxon>Alkalimarinus</taxon>
    </lineage>
</organism>
<dbReference type="Proteomes" id="UP001163739">
    <property type="component" value="Chromosome"/>
</dbReference>
<keyword evidence="2" id="KW-1185">Reference proteome</keyword>
<evidence type="ECO:0000313" key="2">
    <source>
        <dbReference type="Proteomes" id="UP001163739"/>
    </source>
</evidence>
<reference evidence="1" key="1">
    <citation type="submission" date="2022-06" db="EMBL/GenBank/DDBJ databases">
        <title>Alkalimarinus sp. nov., isolated from gut of a Alitta virens.</title>
        <authorList>
            <person name="Yang A.I."/>
            <person name="Shin N.-R."/>
        </authorList>
    </citation>
    <scope>NUCLEOTIDE SEQUENCE</scope>
    <source>
        <strain evidence="1">A2M4</strain>
    </source>
</reference>
<protein>
    <submittedName>
        <fullName evidence="1">Uncharacterized protein</fullName>
    </submittedName>
</protein>
<dbReference type="RefSeq" id="WP_265046849.1">
    <property type="nucleotide sequence ID" value="NZ_CP100390.1"/>
</dbReference>
<sequence>MQFKGILFSRTHKISVFLLASFIATATWAFGFMIGESQVNAMLAMTFPYETRMGENYIRLTEPKPYFYEKTQQVGIALNISLKDVASGQTANAKTLIKGGIRFDNKAQQLQLVKPQIASLDWQDATAGVNKDLLNQVTQLVGQDLPVIVLLDIKQLTGSAFTPTLSDINVKRSGIEVIF</sequence>
<gene>
    <name evidence="1" type="ORF">NKI27_14990</name>
</gene>